<gene>
    <name evidence="1" type="ordered locus">TERTU_1574</name>
</gene>
<accession>C5BTE4</accession>
<dbReference type="RefSeq" id="WP_015819830.1">
    <property type="nucleotide sequence ID" value="NC_012997.1"/>
</dbReference>
<proteinExistence type="predicted"/>
<dbReference type="HOGENOM" id="CLU_177508_0_0_6"/>
<evidence type="ECO:0000313" key="2">
    <source>
        <dbReference type="Proteomes" id="UP000009080"/>
    </source>
</evidence>
<keyword evidence="2" id="KW-1185">Reference proteome</keyword>
<dbReference type="KEGG" id="ttu:TERTU_1574"/>
<dbReference type="OrthoDB" id="5569134at2"/>
<reference evidence="1 2" key="1">
    <citation type="journal article" date="2009" name="PLoS ONE">
        <title>The complete genome of Teredinibacter turnerae T7901: an intracellular endosymbiont of marine wood-boring bivalves (shipworms).</title>
        <authorList>
            <person name="Yang J.C."/>
            <person name="Madupu R."/>
            <person name="Durkin A.S."/>
            <person name="Ekborg N.A."/>
            <person name="Pedamallu C.S."/>
            <person name="Hostetler J.B."/>
            <person name="Radune D."/>
            <person name="Toms B.S."/>
            <person name="Henrissat B."/>
            <person name="Coutinho P.M."/>
            <person name="Schwarz S."/>
            <person name="Field L."/>
            <person name="Trindade-Silva A.E."/>
            <person name="Soares C.A.G."/>
            <person name="Elshahawi S."/>
            <person name="Hanora A."/>
            <person name="Schmidt E.W."/>
            <person name="Haygood M.G."/>
            <person name="Posfai J."/>
            <person name="Benner J."/>
            <person name="Madinger C."/>
            <person name="Nove J."/>
            <person name="Anton B."/>
            <person name="Chaudhary K."/>
            <person name="Foster J."/>
            <person name="Holman A."/>
            <person name="Kumar S."/>
            <person name="Lessard P.A."/>
            <person name="Luyten Y.A."/>
            <person name="Slatko B."/>
            <person name="Wood N."/>
            <person name="Wu B."/>
            <person name="Teplitski M."/>
            <person name="Mougous J.D."/>
            <person name="Ward N."/>
            <person name="Eisen J.A."/>
            <person name="Badger J.H."/>
            <person name="Distel D.L."/>
        </authorList>
    </citation>
    <scope>NUCLEOTIDE SEQUENCE [LARGE SCALE GENOMIC DNA]</scope>
    <source>
        <strain evidence="2">ATCC 39867 / T7901</strain>
    </source>
</reference>
<name>C5BTE4_TERTT</name>
<dbReference type="AlphaFoldDB" id="C5BTE4"/>
<sequence>MNFFTLDRDPTIKQLLISLDSELSGVAPCVDTDFATDSKAIFLRHRDNAGMCAYIYTLGQRDNRYGVQLEFPPENGPVLAMETYENIGYKTLKDILMVHLDLGETGFR</sequence>
<dbReference type="EMBL" id="CP001614">
    <property type="protein sequence ID" value="ACR13715.1"/>
    <property type="molecule type" value="Genomic_DNA"/>
</dbReference>
<dbReference type="Proteomes" id="UP000009080">
    <property type="component" value="Chromosome"/>
</dbReference>
<evidence type="ECO:0000313" key="1">
    <source>
        <dbReference type="EMBL" id="ACR13715.1"/>
    </source>
</evidence>
<protein>
    <submittedName>
        <fullName evidence="1">Uncharacterized protein</fullName>
    </submittedName>
</protein>
<dbReference type="eggNOG" id="ENOG5033GK1">
    <property type="taxonomic scope" value="Bacteria"/>
</dbReference>
<organism evidence="1 2">
    <name type="scientific">Teredinibacter turnerae (strain ATCC 39867 / T7901)</name>
    <dbReference type="NCBI Taxonomy" id="377629"/>
    <lineage>
        <taxon>Bacteria</taxon>
        <taxon>Pseudomonadati</taxon>
        <taxon>Pseudomonadota</taxon>
        <taxon>Gammaproteobacteria</taxon>
        <taxon>Cellvibrionales</taxon>
        <taxon>Cellvibrionaceae</taxon>
        <taxon>Teredinibacter</taxon>
    </lineage>
</organism>